<dbReference type="AlphaFoldDB" id="A0A8C9SK87"/>
<evidence type="ECO:0000313" key="12">
    <source>
        <dbReference type="Proteomes" id="UP000694397"/>
    </source>
</evidence>
<keyword evidence="7" id="KW-1133">Transmembrane helix</keyword>
<dbReference type="Proteomes" id="UP000694397">
    <property type="component" value="Chromosome 25"/>
</dbReference>
<evidence type="ECO:0000256" key="5">
    <source>
        <dbReference type="ARBA" id="ARBA00022692"/>
    </source>
</evidence>
<evidence type="ECO:0000256" key="10">
    <source>
        <dbReference type="ARBA" id="ARBA00023180"/>
    </source>
</evidence>
<keyword evidence="10" id="KW-0325">Glycoprotein</keyword>
<keyword evidence="9" id="KW-0472">Membrane</keyword>
<accession>A0A8C9SK87</accession>
<dbReference type="PANTHER" id="PTHR13713:SF95">
    <property type="entry name" value="CMP-N-ACETYLNEURAMINATE-BETA-GALACTOSAMIDE- ALPHA-2,3-SIALYLTRANSFERASE 4 ISOFORM 1"/>
    <property type="match status" value="1"/>
</dbReference>
<keyword evidence="3" id="KW-0328">Glycosyltransferase</keyword>
<dbReference type="GO" id="GO:0008373">
    <property type="term" value="F:sialyltransferase activity"/>
    <property type="evidence" value="ECO:0007669"/>
    <property type="project" value="InterPro"/>
</dbReference>
<dbReference type="PANTHER" id="PTHR13713">
    <property type="entry name" value="SIALYLTRANSFERASE"/>
    <property type="match status" value="1"/>
</dbReference>
<evidence type="ECO:0000256" key="3">
    <source>
        <dbReference type="ARBA" id="ARBA00022676"/>
    </source>
</evidence>
<protein>
    <submittedName>
        <fullName evidence="11">ST3 beta-galactoside alpha-2,3-sialyltransferase 4</fullName>
    </submittedName>
</protein>
<evidence type="ECO:0000313" key="11">
    <source>
        <dbReference type="Ensembl" id="ENSSFOP00015035007.2"/>
    </source>
</evidence>
<reference evidence="11" key="3">
    <citation type="submission" date="2025-09" db="UniProtKB">
        <authorList>
            <consortium name="Ensembl"/>
        </authorList>
    </citation>
    <scope>IDENTIFICATION</scope>
</reference>
<dbReference type="GO" id="GO:0009247">
    <property type="term" value="P:glycolipid biosynthetic process"/>
    <property type="evidence" value="ECO:0007669"/>
    <property type="project" value="TreeGrafter"/>
</dbReference>
<evidence type="ECO:0000256" key="2">
    <source>
        <dbReference type="ARBA" id="ARBA00006003"/>
    </source>
</evidence>
<evidence type="ECO:0000256" key="1">
    <source>
        <dbReference type="ARBA" id="ARBA00004323"/>
    </source>
</evidence>
<dbReference type="FunFam" id="3.90.1480.20:FF:000015">
    <property type="entry name" value="Lactosylceramide alpha-2,3-sialyltransferase"/>
    <property type="match status" value="1"/>
</dbReference>
<keyword evidence="12" id="KW-1185">Reference proteome</keyword>
<dbReference type="InterPro" id="IPR001675">
    <property type="entry name" value="Glyco_trans_29"/>
</dbReference>
<dbReference type="InterPro" id="IPR051142">
    <property type="entry name" value="Glycosyltransferase_29"/>
</dbReference>
<evidence type="ECO:0000256" key="6">
    <source>
        <dbReference type="ARBA" id="ARBA00022968"/>
    </source>
</evidence>
<reference evidence="11" key="2">
    <citation type="submission" date="2025-08" db="UniProtKB">
        <authorList>
            <consortium name="Ensembl"/>
        </authorList>
    </citation>
    <scope>IDENTIFICATION</scope>
</reference>
<name>A0A8C9SK87_SCLFO</name>
<dbReference type="OrthoDB" id="10264956at2759"/>
<gene>
    <name evidence="11" type="primary">ST3GAL4</name>
    <name evidence="11" type="synonym">LOC108921348</name>
</gene>
<organism evidence="11 12">
    <name type="scientific">Scleropages formosus</name>
    <name type="common">Asian bonytongue</name>
    <name type="synonym">Osteoglossum formosum</name>
    <dbReference type="NCBI Taxonomy" id="113540"/>
    <lineage>
        <taxon>Eukaryota</taxon>
        <taxon>Metazoa</taxon>
        <taxon>Chordata</taxon>
        <taxon>Craniata</taxon>
        <taxon>Vertebrata</taxon>
        <taxon>Euteleostomi</taxon>
        <taxon>Actinopterygii</taxon>
        <taxon>Neopterygii</taxon>
        <taxon>Teleostei</taxon>
        <taxon>Osteoglossocephala</taxon>
        <taxon>Osteoglossomorpha</taxon>
        <taxon>Osteoglossiformes</taxon>
        <taxon>Osteoglossidae</taxon>
        <taxon>Scleropages</taxon>
    </lineage>
</organism>
<comment type="subcellular location">
    <subcellularLocation>
        <location evidence="1">Golgi apparatus membrane</location>
        <topology evidence="1">Single-pass type II membrane protein</topology>
    </subcellularLocation>
</comment>
<dbReference type="GeneTree" id="ENSGT00940000158893"/>
<evidence type="ECO:0000256" key="9">
    <source>
        <dbReference type="ARBA" id="ARBA00023136"/>
    </source>
</evidence>
<keyword evidence="6" id="KW-0735">Signal-anchor</keyword>
<reference evidence="11 12" key="1">
    <citation type="submission" date="2019-04" db="EMBL/GenBank/DDBJ databases">
        <authorList>
            <consortium name="Wellcome Sanger Institute Data Sharing"/>
        </authorList>
    </citation>
    <scope>NUCLEOTIDE SEQUENCE [LARGE SCALE GENOMIC DNA]</scope>
</reference>
<proteinExistence type="inferred from homology"/>
<evidence type="ECO:0000256" key="7">
    <source>
        <dbReference type="ARBA" id="ARBA00022989"/>
    </source>
</evidence>
<keyword evidence="4" id="KW-0808">Transferase</keyword>
<keyword evidence="8" id="KW-0333">Golgi apparatus</keyword>
<sequence length="397" mass="45692">MCKLDGFTCGHTVKPVSVTLRSLCTLYLTHLFSIFFAHLFLDFDISSFCSSRKHKITMHFSFCYRLGLRAPALNHSLCHSSWEWESLNFNVSRRTKLFLTLKDFFWHKNTVNLKLPYGITDSEVTLQKTLAGLTDYDMLESTESLSCRRCVVVGNGHSLKNSSLGSVINQYDVVIRLNNAPTRGYEEDVGNKTTMRFFYPESASHNPGTHNQPDTLMVLVPFKHPDLLWLKWILYNEKRVKHGFWRPPPLIWMGKTSQLRVLDPFFMYMTASRLLNIPTSVDPSIKKVVNYVHPTTGILAVYVALNYCNVVHLAGFGYPRADEREQLIHYYGDDTMMSMMRNSRTPETPRLHDTLELCPRVQNAAQLQTRFPVMAVAELPPEETLKNGHLYFLKVPL</sequence>
<evidence type="ECO:0000256" key="4">
    <source>
        <dbReference type="ARBA" id="ARBA00022679"/>
    </source>
</evidence>
<comment type="similarity">
    <text evidence="2">Belongs to the glycosyltransferase 29 family.</text>
</comment>
<dbReference type="InterPro" id="IPR038578">
    <property type="entry name" value="GT29-like_sf"/>
</dbReference>
<dbReference type="GO" id="GO:0000139">
    <property type="term" value="C:Golgi membrane"/>
    <property type="evidence" value="ECO:0007669"/>
    <property type="project" value="UniProtKB-SubCell"/>
</dbReference>
<dbReference type="Ensembl" id="ENSSFOT00015035391.2">
    <property type="protein sequence ID" value="ENSSFOP00015035007.2"/>
    <property type="gene ID" value="ENSSFOG00015022295.2"/>
</dbReference>
<dbReference type="Gene3D" id="3.90.1480.20">
    <property type="entry name" value="Glycosyl transferase family 29"/>
    <property type="match status" value="1"/>
</dbReference>
<keyword evidence="5" id="KW-0812">Transmembrane</keyword>
<evidence type="ECO:0000256" key="8">
    <source>
        <dbReference type="ARBA" id="ARBA00023034"/>
    </source>
</evidence>
<dbReference type="Pfam" id="PF00777">
    <property type="entry name" value="Glyco_transf_29"/>
    <property type="match status" value="1"/>
</dbReference>